<evidence type="ECO:0000313" key="2">
    <source>
        <dbReference type="Proteomes" id="UP001597362"/>
    </source>
</evidence>
<protein>
    <submittedName>
        <fullName evidence="1">Uncharacterized protein</fullName>
    </submittedName>
</protein>
<evidence type="ECO:0000313" key="1">
    <source>
        <dbReference type="EMBL" id="MFD2114491.1"/>
    </source>
</evidence>
<reference evidence="2" key="1">
    <citation type="journal article" date="2019" name="Int. J. Syst. Evol. Microbiol.">
        <title>The Global Catalogue of Microorganisms (GCM) 10K type strain sequencing project: providing services to taxonomists for standard genome sequencing and annotation.</title>
        <authorList>
            <consortium name="The Broad Institute Genomics Platform"/>
            <consortium name="The Broad Institute Genome Sequencing Center for Infectious Disease"/>
            <person name="Wu L."/>
            <person name="Ma J."/>
        </authorList>
    </citation>
    <scope>NUCLEOTIDE SEQUENCE [LARGE SCALE GENOMIC DNA]</scope>
    <source>
        <strain evidence="2">GH52</strain>
    </source>
</reference>
<proteinExistence type="predicted"/>
<accession>A0ABW4YFT5</accession>
<comment type="caution">
    <text evidence="1">The sequence shown here is derived from an EMBL/GenBank/DDBJ whole genome shotgun (WGS) entry which is preliminary data.</text>
</comment>
<sequence length="70" mass="8383">MSINRRLMTDIDFEEATLKKQFIRVFNNNQLVDSRTQIVRFDDQTVVTQSSPIDLNYYDRNACEFYVLRS</sequence>
<keyword evidence="2" id="KW-1185">Reference proteome</keyword>
<organism evidence="1 2">
    <name type="scientific">Paenibacillus yanchengensis</name>
    <dbReference type="NCBI Taxonomy" id="2035833"/>
    <lineage>
        <taxon>Bacteria</taxon>
        <taxon>Bacillati</taxon>
        <taxon>Bacillota</taxon>
        <taxon>Bacilli</taxon>
        <taxon>Bacillales</taxon>
        <taxon>Paenibacillaceae</taxon>
        <taxon>Paenibacillus</taxon>
    </lineage>
</organism>
<name>A0ABW4YFT5_9BACL</name>
<dbReference type="RefSeq" id="WP_377769477.1">
    <property type="nucleotide sequence ID" value="NZ_JBHUHO010000005.1"/>
</dbReference>
<dbReference type="Proteomes" id="UP001597362">
    <property type="component" value="Unassembled WGS sequence"/>
</dbReference>
<gene>
    <name evidence="1" type="ORF">ACFSJH_01810</name>
</gene>
<dbReference type="EMBL" id="JBHUHO010000005">
    <property type="protein sequence ID" value="MFD2114491.1"/>
    <property type="molecule type" value="Genomic_DNA"/>
</dbReference>